<keyword evidence="8 9" id="KW-0975">Bacterial flagellum</keyword>
<dbReference type="NCBIfam" id="TIGR00206">
    <property type="entry name" value="fliF"/>
    <property type="match status" value="1"/>
</dbReference>
<dbReference type="Proteomes" id="UP001189663">
    <property type="component" value="Unassembled WGS sequence"/>
</dbReference>
<evidence type="ECO:0000256" key="9">
    <source>
        <dbReference type="PIRNR" id="PIRNR004862"/>
    </source>
</evidence>
<dbReference type="Pfam" id="PF01514">
    <property type="entry name" value="YscJ_FliF"/>
    <property type="match status" value="1"/>
</dbReference>
<keyword evidence="4" id="KW-1003">Cell membrane</keyword>
<feature type="transmembrane region" description="Helical" evidence="11">
    <location>
        <begin position="51"/>
        <end position="70"/>
    </location>
</feature>
<keyword evidence="5 11" id="KW-0812">Transmembrane</keyword>
<comment type="similarity">
    <text evidence="3 9">Belongs to the FliF family.</text>
</comment>
<dbReference type="GO" id="GO:0005886">
    <property type="term" value="C:plasma membrane"/>
    <property type="evidence" value="ECO:0007669"/>
    <property type="project" value="UniProtKB-SubCell"/>
</dbReference>
<evidence type="ECO:0000313" key="14">
    <source>
        <dbReference type="EMBL" id="CAJ0800749.1"/>
    </source>
</evidence>
<dbReference type="PANTHER" id="PTHR30046:SF0">
    <property type="entry name" value="FLAGELLAR M-RING PROTEIN"/>
    <property type="match status" value="1"/>
</dbReference>
<keyword evidence="7 11" id="KW-0472">Membrane</keyword>
<dbReference type="InterPro" id="IPR013556">
    <property type="entry name" value="Flag_M-ring_C"/>
</dbReference>
<feature type="compositionally biased region" description="Polar residues" evidence="10">
    <location>
        <begin position="307"/>
        <end position="332"/>
    </location>
</feature>
<keyword evidence="6 11" id="KW-1133">Transmembrane helix</keyword>
<evidence type="ECO:0000256" key="2">
    <source>
        <dbReference type="ARBA" id="ARBA00004651"/>
    </source>
</evidence>
<evidence type="ECO:0000256" key="1">
    <source>
        <dbReference type="ARBA" id="ARBA00004117"/>
    </source>
</evidence>
<evidence type="ECO:0000256" key="11">
    <source>
        <dbReference type="SAM" id="Phobius"/>
    </source>
</evidence>
<dbReference type="PANTHER" id="PTHR30046">
    <property type="entry name" value="FLAGELLAR M-RING PROTEIN"/>
    <property type="match status" value="1"/>
</dbReference>
<reference evidence="14 15" key="1">
    <citation type="submission" date="2023-07" db="EMBL/GenBank/DDBJ databases">
        <authorList>
            <person name="Peeters C."/>
        </authorList>
    </citation>
    <scope>NUCLEOTIDE SEQUENCE [LARGE SCALE GENOMIC DNA]</scope>
    <source>
        <strain evidence="14 15">LMG 18096</strain>
    </source>
</reference>
<evidence type="ECO:0000313" key="15">
    <source>
        <dbReference type="Proteomes" id="UP001189663"/>
    </source>
</evidence>
<dbReference type="InterPro" id="IPR006182">
    <property type="entry name" value="FliF_N_dom"/>
</dbReference>
<dbReference type="EMBL" id="CATZAT010000010">
    <property type="protein sequence ID" value="CAJ0800749.1"/>
    <property type="molecule type" value="Genomic_DNA"/>
</dbReference>
<evidence type="ECO:0000256" key="7">
    <source>
        <dbReference type="ARBA" id="ARBA00023136"/>
    </source>
</evidence>
<dbReference type="AlphaFoldDB" id="A0ABC8QGU0"/>
<keyword evidence="15" id="KW-1185">Reference proteome</keyword>
<gene>
    <name evidence="14" type="primary">fliF</name>
    <name evidence="14" type="ORF">LMG18096_03883</name>
</gene>
<evidence type="ECO:0000256" key="10">
    <source>
        <dbReference type="SAM" id="MobiDB-lite"/>
    </source>
</evidence>
<feature type="compositionally biased region" description="Low complexity" evidence="10">
    <location>
        <begin position="354"/>
        <end position="394"/>
    </location>
</feature>
<dbReference type="RefSeq" id="WP_112187354.1">
    <property type="nucleotide sequence ID" value="NZ_CATVZT010000005.1"/>
</dbReference>
<comment type="caution">
    <text evidence="14">The sequence shown here is derived from an EMBL/GenBank/DDBJ whole genome shotgun (WGS) entry which is preliminary data.</text>
</comment>
<organism evidence="14 15">
    <name type="scientific">Ralstonia holmesii</name>
    <dbReference type="NCBI Taxonomy" id="3058602"/>
    <lineage>
        <taxon>Bacteria</taxon>
        <taxon>Pseudomonadati</taxon>
        <taxon>Pseudomonadota</taxon>
        <taxon>Betaproteobacteria</taxon>
        <taxon>Burkholderiales</taxon>
        <taxon>Burkholderiaceae</taxon>
        <taxon>Ralstonia</taxon>
    </lineage>
</organism>
<accession>A0ABC8QGU0</accession>
<name>A0ABC8QGU0_9RALS</name>
<dbReference type="PRINTS" id="PR01009">
    <property type="entry name" value="FLGMRINGFLIF"/>
</dbReference>
<feature type="domain" description="Flagellar M-ring C-terminal" evidence="13">
    <location>
        <begin position="279"/>
        <end position="471"/>
    </location>
</feature>
<dbReference type="Gene3D" id="3.30.300.30">
    <property type="match status" value="1"/>
</dbReference>
<dbReference type="InterPro" id="IPR045851">
    <property type="entry name" value="AMP-bd_C_sf"/>
</dbReference>
<proteinExistence type="inferred from homology"/>
<feature type="region of interest" description="Disordered" evidence="10">
    <location>
        <begin position="307"/>
        <end position="404"/>
    </location>
</feature>
<dbReference type="InterPro" id="IPR000067">
    <property type="entry name" value="FlgMring_FliF"/>
</dbReference>
<comment type="subcellular location">
    <subcellularLocation>
        <location evidence="1 9">Bacterial flagellum basal body</location>
    </subcellularLocation>
    <subcellularLocation>
        <location evidence="2">Cell membrane</location>
        <topology evidence="2">Multi-pass membrane protein</topology>
    </subcellularLocation>
</comment>
<keyword evidence="14" id="KW-0966">Cell projection</keyword>
<feature type="region of interest" description="Disordered" evidence="10">
    <location>
        <begin position="554"/>
        <end position="579"/>
    </location>
</feature>
<evidence type="ECO:0000256" key="3">
    <source>
        <dbReference type="ARBA" id="ARBA00007971"/>
    </source>
</evidence>
<evidence type="ECO:0000256" key="8">
    <source>
        <dbReference type="ARBA" id="ARBA00023143"/>
    </source>
</evidence>
<dbReference type="GO" id="GO:0009425">
    <property type="term" value="C:bacterial-type flagellum basal body"/>
    <property type="evidence" value="ECO:0007669"/>
    <property type="project" value="UniProtKB-SubCell"/>
</dbReference>
<dbReference type="PIRSF" id="PIRSF004862">
    <property type="entry name" value="FliF"/>
    <property type="match status" value="1"/>
</dbReference>
<dbReference type="InterPro" id="IPR043427">
    <property type="entry name" value="YscJ/FliF"/>
</dbReference>
<evidence type="ECO:0000256" key="4">
    <source>
        <dbReference type="ARBA" id="ARBA00022475"/>
    </source>
</evidence>
<dbReference type="Pfam" id="PF08345">
    <property type="entry name" value="YscJ_FliF_C"/>
    <property type="match status" value="1"/>
</dbReference>
<protein>
    <recommendedName>
        <fullName evidence="9">Flagellar M-ring protein</fullName>
    </recommendedName>
</protein>
<evidence type="ECO:0000259" key="13">
    <source>
        <dbReference type="Pfam" id="PF08345"/>
    </source>
</evidence>
<feature type="transmembrane region" description="Helical" evidence="11">
    <location>
        <begin position="497"/>
        <end position="515"/>
    </location>
</feature>
<sequence length="611" mass="64277">MPTTADSVAVADTLGTVDMPAVGQGAMTRQKAGGAGALGALGPLGRLSPRLLMMIGGAALVAVIAAAMLWSRAPDYRVLYSNVSDSDGGAIIAALQQMNVPYRFAEGGTAIMVPETSVHEARLKLASQGLPKGGQAGFELMENQKFGTSQFAEQVNYQRALEGELARTIQAMQEVQSARVHLAMTKPSVFVREQAKPSASVLLKLYPGRMLDRSQVQAIGHLVSSSVPNLPLANVTVVDQSGRLLSSSFQDTASGLDPTQLSYVRDVEQGYIKRIEAILGPVVGEDNVRAQVTADVDLDNTEQMAETYRPNQDPANAAVRSTHTAEATQNKADAQGGVPGALSNQPPTAPRMLPTAPAPASASQPAATGPNGQPQQAAAANTSGTATSGNSSSTRDTTTNYEVDKTVRRTRAAVGTVRRLSVAVVVNYRGDGKTWKPLSQAEMANLNALVKDAVGFDAKRGDSVNVVNSQFSGTLPMAKDDLPLWKQPEMIQYAIQAAKYLALAIGFLILVFAVIRPAIRSMGKKAEAATPTFVGREGEDPNAPIITGAAASAGPELEGPAAAGADSEDMPDALPQLKNNDFEKKLETMRRVAQSNPRAVAAVIKQWVSNE</sequence>
<keyword evidence="14" id="KW-0282">Flagellum</keyword>
<evidence type="ECO:0000256" key="5">
    <source>
        <dbReference type="ARBA" id="ARBA00022692"/>
    </source>
</evidence>
<keyword evidence="14" id="KW-0969">Cilium</keyword>
<feature type="compositionally biased region" description="Low complexity" evidence="10">
    <location>
        <begin position="554"/>
        <end position="565"/>
    </location>
</feature>
<evidence type="ECO:0000256" key="6">
    <source>
        <dbReference type="ARBA" id="ARBA00022989"/>
    </source>
</evidence>
<comment type="function">
    <text evidence="9">The M ring may be actively involved in energy transduction.</text>
</comment>
<feature type="domain" description="Flagellar M-ring N-terminal" evidence="12">
    <location>
        <begin position="72"/>
        <end position="246"/>
    </location>
</feature>
<evidence type="ECO:0000259" key="12">
    <source>
        <dbReference type="Pfam" id="PF01514"/>
    </source>
</evidence>